<feature type="transmembrane region" description="Helical" evidence="7">
    <location>
        <begin position="12"/>
        <end position="34"/>
    </location>
</feature>
<dbReference type="PANTHER" id="PTHR45951">
    <property type="entry name" value="PROTEIN DISPATCHED-RELATED"/>
    <property type="match status" value="1"/>
</dbReference>
<dbReference type="InterPro" id="IPR000731">
    <property type="entry name" value="SSD"/>
</dbReference>
<evidence type="ECO:0000259" key="8">
    <source>
        <dbReference type="PROSITE" id="PS50156"/>
    </source>
</evidence>
<feature type="transmembrane region" description="Helical" evidence="7">
    <location>
        <begin position="375"/>
        <end position="398"/>
    </location>
</feature>
<organism evidence="9 10">
    <name type="scientific">Cimex lectularius</name>
    <name type="common">Bed bug</name>
    <name type="synonym">Acanthia lectularia</name>
    <dbReference type="NCBI Taxonomy" id="79782"/>
    <lineage>
        <taxon>Eukaryota</taxon>
        <taxon>Metazoa</taxon>
        <taxon>Ecdysozoa</taxon>
        <taxon>Arthropoda</taxon>
        <taxon>Hexapoda</taxon>
        <taxon>Insecta</taxon>
        <taxon>Pterygota</taxon>
        <taxon>Neoptera</taxon>
        <taxon>Paraneoptera</taxon>
        <taxon>Hemiptera</taxon>
        <taxon>Heteroptera</taxon>
        <taxon>Panheteroptera</taxon>
        <taxon>Cimicomorpha</taxon>
        <taxon>Cimicidae</taxon>
        <taxon>Cimex</taxon>
    </lineage>
</organism>
<evidence type="ECO:0000313" key="9">
    <source>
        <dbReference type="EnsemblMetazoa" id="XP_014252148.1"/>
    </source>
</evidence>
<dbReference type="GeneID" id="106668160"/>
<keyword evidence="5" id="KW-0325">Glycoprotein</keyword>
<dbReference type="PANTHER" id="PTHR45951:SF3">
    <property type="entry name" value="PROTEIN DISPATCHED"/>
    <property type="match status" value="1"/>
</dbReference>
<feature type="domain" description="SSD" evidence="8">
    <location>
        <begin position="839"/>
        <end position="968"/>
    </location>
</feature>
<dbReference type="Pfam" id="PF12349">
    <property type="entry name" value="Sterol-sensing"/>
    <property type="match status" value="1"/>
</dbReference>
<dbReference type="CTD" id="44274"/>
<sequence length="1023" mass="115252">MSWFARVLAHHPYVVLIAVAVFSSTCVIIPLTTLKLPNFKDPQLGFEARGTVIGQRLTAWDNLQEAIRPSGLLTIKPNIPDSIPRKNKGAEVPQIKTSNISLLNDLVDKHPNISIEIEPEIHRNLTEDSDEEREAWFDIMNPTSHHHHNHLGPDSFFCTEPNTENGRMVFSSVSGTDLFQLGPLLDMCKFSEILTSGPEYNQICDQVSTRTRKCCPLWSLPNYVAVINNKTSCFNITEEDVFYTKDLIKRCQKYFISLDYIVPNYSNKEMPSECTKFNHIFSLIHYILDYEYSSKSEILKDVMVFLPIARSTVILDYYHSIESLGYYKNIRISAIDFGLKNTLFDECLVKDMRLVACGATFVLLSMWLYTGSFFITIMTLIAIAFSLGISYFVYMLIFEFKFFPFMNLLASVVAIGIGGDTSLMVFKLWSCARESQSNISKLVQSVHGHSTVCMLVTSLTTAIAFYSSYISNITAICCFSVFAGTAVVANFFVMLAWIPSSLVVAERLTVPPVCPPSMRKIFDGWSKILHGLLVELVLKLRWLWIMLLGSVAVLSIPVVFYYPKLRLPDSPDLQLFSSDHLFEQYDMVYKERFWFDRIQKFDNLRNSRVQMPVRFIWGVLPVDNGNYMDPASKGKLVFDSSFDLSSPDSQTWLLSFCTKLRAQPFYQQTMGPLLPNCFLEVFVKWMDRKCIDAADGLTREPCCESARFPYSKKVFSLCLAKAWISLYNTPVELSMLGVAGPKFAMKTKTGIPKVKALVVEYDANFTLSTSFIDMNHFYQQVETWSRNELASAPAGMRNGWFISYLGLYDLQQSLAKDTILAVLISMGASFFVVTLSTLNFILSIVAVLTITSIILVTIAILVLIGWKLNILEAVAVSLAIGLAVDFTMHYIVNYRMAPESDNKENSVIYSLSMMGGPTLMAALTTIIAGAFMLPSSVLAYTQIGIFLVVVMCVSWIYATLFLLSILTLAGPEAPRRVNQREQHELGALSRVWRRAEHSPSAASATTIIHDEECEISVIQPNPP</sequence>
<keyword evidence="2 7" id="KW-0812">Transmembrane</keyword>
<dbReference type="SUPFAM" id="SSF82866">
    <property type="entry name" value="Multidrug efflux transporter AcrB transmembrane domain"/>
    <property type="match status" value="2"/>
</dbReference>
<dbReference type="InterPro" id="IPR053958">
    <property type="entry name" value="HMGCR/SNAP/NPC1-like_SSD"/>
</dbReference>
<dbReference type="InterPro" id="IPR004869">
    <property type="entry name" value="MMPL_dom"/>
</dbReference>
<dbReference type="EnsemblMetazoa" id="XM_014396662.2">
    <property type="protein sequence ID" value="XP_014252148.1"/>
    <property type="gene ID" value="LOC106668160"/>
</dbReference>
<evidence type="ECO:0000256" key="7">
    <source>
        <dbReference type="SAM" id="Phobius"/>
    </source>
</evidence>
<dbReference type="GO" id="GO:0016020">
    <property type="term" value="C:membrane"/>
    <property type="evidence" value="ECO:0007669"/>
    <property type="project" value="UniProtKB-SubCell"/>
</dbReference>
<feature type="transmembrane region" description="Helical" evidence="7">
    <location>
        <begin position="945"/>
        <end position="969"/>
    </location>
</feature>
<dbReference type="RefSeq" id="XP_014252148.1">
    <property type="nucleotide sequence ID" value="XM_014396662.2"/>
</dbReference>
<keyword evidence="10" id="KW-1185">Reference proteome</keyword>
<dbReference type="OrthoDB" id="193905at2759"/>
<reference evidence="9" key="1">
    <citation type="submission" date="2022-01" db="UniProtKB">
        <authorList>
            <consortium name="EnsemblMetazoa"/>
        </authorList>
    </citation>
    <scope>IDENTIFICATION</scope>
</reference>
<evidence type="ECO:0000256" key="3">
    <source>
        <dbReference type="ARBA" id="ARBA00022989"/>
    </source>
</evidence>
<feature type="transmembrane region" description="Helical" evidence="7">
    <location>
        <begin position="405"/>
        <end position="426"/>
    </location>
</feature>
<feature type="transmembrane region" description="Helical" evidence="7">
    <location>
        <begin position="873"/>
        <end position="892"/>
    </location>
</feature>
<dbReference type="OMA" id="NGLLAMC"/>
<dbReference type="AlphaFoldDB" id="A0A8I6RTJ7"/>
<accession>A0A8I6RTJ7</accession>
<dbReference type="Pfam" id="PF03176">
    <property type="entry name" value="MMPL"/>
    <property type="match status" value="1"/>
</dbReference>
<evidence type="ECO:0000313" key="10">
    <source>
        <dbReference type="Proteomes" id="UP000494040"/>
    </source>
</evidence>
<feature type="transmembrane region" description="Helical" evidence="7">
    <location>
        <begin position="819"/>
        <end position="838"/>
    </location>
</feature>
<name>A0A8I6RTJ7_CIMLE</name>
<dbReference type="Proteomes" id="UP000494040">
    <property type="component" value="Unassembled WGS sequence"/>
</dbReference>
<protein>
    <recommendedName>
        <fullName evidence="8">SSD domain-containing protein</fullName>
    </recommendedName>
</protein>
<comment type="similarity">
    <text evidence="6">Belongs to the dispatched family.</text>
</comment>
<evidence type="ECO:0000256" key="6">
    <source>
        <dbReference type="ARBA" id="ARBA00038046"/>
    </source>
</evidence>
<evidence type="ECO:0000256" key="4">
    <source>
        <dbReference type="ARBA" id="ARBA00023136"/>
    </source>
</evidence>
<evidence type="ECO:0000256" key="1">
    <source>
        <dbReference type="ARBA" id="ARBA00004141"/>
    </source>
</evidence>
<feature type="transmembrane region" description="Helical" evidence="7">
    <location>
        <begin position="446"/>
        <end position="466"/>
    </location>
</feature>
<feature type="transmembrane region" description="Helical" evidence="7">
    <location>
        <begin position="844"/>
        <end position="866"/>
    </location>
</feature>
<evidence type="ECO:0000256" key="2">
    <source>
        <dbReference type="ARBA" id="ARBA00022692"/>
    </source>
</evidence>
<dbReference type="KEGG" id="clec:106668160"/>
<dbReference type="PROSITE" id="PS50156">
    <property type="entry name" value="SSD"/>
    <property type="match status" value="2"/>
</dbReference>
<feature type="transmembrane region" description="Helical" evidence="7">
    <location>
        <begin position="907"/>
        <end position="933"/>
    </location>
</feature>
<dbReference type="GO" id="GO:0007224">
    <property type="term" value="P:smoothened signaling pathway"/>
    <property type="evidence" value="ECO:0007669"/>
    <property type="project" value="TreeGrafter"/>
</dbReference>
<proteinExistence type="inferred from homology"/>
<feature type="transmembrane region" description="Helical" evidence="7">
    <location>
        <begin position="542"/>
        <end position="562"/>
    </location>
</feature>
<dbReference type="Gene3D" id="1.20.1640.10">
    <property type="entry name" value="Multidrug efflux transporter AcrB transmembrane domain"/>
    <property type="match status" value="2"/>
</dbReference>
<keyword evidence="3 7" id="KW-1133">Transmembrane helix</keyword>
<feature type="transmembrane region" description="Helical" evidence="7">
    <location>
        <begin position="473"/>
        <end position="498"/>
    </location>
</feature>
<keyword evidence="4 7" id="KW-0472">Membrane</keyword>
<dbReference type="GO" id="GO:0022857">
    <property type="term" value="F:transmembrane transporter activity"/>
    <property type="evidence" value="ECO:0007669"/>
    <property type="project" value="TreeGrafter"/>
</dbReference>
<feature type="domain" description="SSD" evidence="8">
    <location>
        <begin position="374"/>
        <end position="504"/>
    </location>
</feature>
<evidence type="ECO:0000256" key="5">
    <source>
        <dbReference type="ARBA" id="ARBA00023180"/>
    </source>
</evidence>
<dbReference type="InterPro" id="IPR052081">
    <property type="entry name" value="Dispatched_Hh_regulator"/>
</dbReference>
<comment type="subcellular location">
    <subcellularLocation>
        <location evidence="1">Membrane</location>
        <topology evidence="1">Multi-pass membrane protein</topology>
    </subcellularLocation>
</comment>